<dbReference type="InterPro" id="IPR035897">
    <property type="entry name" value="Toll_tir_struct_dom_sf"/>
</dbReference>
<comment type="caution">
    <text evidence="3">The sequence shown here is derived from an EMBL/GenBank/DDBJ whole genome shotgun (WGS) entry which is preliminary data.</text>
</comment>
<dbReference type="Pfam" id="PF00931">
    <property type="entry name" value="NB-ARC"/>
    <property type="match status" value="1"/>
</dbReference>
<name>A0A6A6N6Z3_HEVBR</name>
<evidence type="ECO:0000259" key="2">
    <source>
        <dbReference type="Pfam" id="PF01582"/>
    </source>
</evidence>
<dbReference type="EMBL" id="JAAGAX010000003">
    <property type="protein sequence ID" value="KAF2319949.1"/>
    <property type="molecule type" value="Genomic_DNA"/>
</dbReference>
<dbReference type="Pfam" id="PF01582">
    <property type="entry name" value="TIR"/>
    <property type="match status" value="1"/>
</dbReference>
<dbReference type="Pfam" id="PF00560">
    <property type="entry name" value="LRR_1"/>
    <property type="match status" value="1"/>
</dbReference>
<gene>
    <name evidence="3" type="ORF">GH714_020860</name>
</gene>
<dbReference type="PANTHER" id="PTHR11017">
    <property type="entry name" value="LEUCINE-RICH REPEAT-CONTAINING PROTEIN"/>
    <property type="match status" value="1"/>
</dbReference>
<dbReference type="InterPro" id="IPR002182">
    <property type="entry name" value="NB-ARC"/>
</dbReference>
<dbReference type="GO" id="GO:0043531">
    <property type="term" value="F:ADP binding"/>
    <property type="evidence" value="ECO:0007669"/>
    <property type="project" value="InterPro"/>
</dbReference>
<dbReference type="AlphaFoldDB" id="A0A6A6N6Z3"/>
<proteinExistence type="predicted"/>
<accession>A0A6A6N6Z3</accession>
<dbReference type="InterPro" id="IPR000157">
    <property type="entry name" value="TIR_dom"/>
</dbReference>
<feature type="domain" description="TIR" evidence="2">
    <location>
        <begin position="13"/>
        <end position="70"/>
    </location>
</feature>
<dbReference type="GO" id="GO:0006952">
    <property type="term" value="P:defense response"/>
    <property type="evidence" value="ECO:0007669"/>
    <property type="project" value="InterPro"/>
</dbReference>
<organism evidence="3 4">
    <name type="scientific">Hevea brasiliensis</name>
    <name type="common">Para rubber tree</name>
    <name type="synonym">Siphonia brasiliensis</name>
    <dbReference type="NCBI Taxonomy" id="3981"/>
    <lineage>
        <taxon>Eukaryota</taxon>
        <taxon>Viridiplantae</taxon>
        <taxon>Streptophyta</taxon>
        <taxon>Embryophyta</taxon>
        <taxon>Tracheophyta</taxon>
        <taxon>Spermatophyta</taxon>
        <taxon>Magnoliopsida</taxon>
        <taxon>eudicotyledons</taxon>
        <taxon>Gunneridae</taxon>
        <taxon>Pentapetalae</taxon>
        <taxon>rosids</taxon>
        <taxon>fabids</taxon>
        <taxon>Malpighiales</taxon>
        <taxon>Euphorbiaceae</taxon>
        <taxon>Crotonoideae</taxon>
        <taxon>Micrandreae</taxon>
        <taxon>Hevea</taxon>
    </lineage>
</organism>
<dbReference type="Proteomes" id="UP000467840">
    <property type="component" value="Chromosome 10"/>
</dbReference>
<dbReference type="Gene3D" id="3.40.50.300">
    <property type="entry name" value="P-loop containing nucleotide triphosphate hydrolases"/>
    <property type="match status" value="1"/>
</dbReference>
<dbReference type="Gene3D" id="3.80.10.10">
    <property type="entry name" value="Ribonuclease Inhibitor"/>
    <property type="match status" value="2"/>
</dbReference>
<keyword evidence="4" id="KW-1185">Reference proteome</keyword>
<evidence type="ECO:0000313" key="3">
    <source>
        <dbReference type="EMBL" id="KAF2319949.1"/>
    </source>
</evidence>
<dbReference type="InterPro" id="IPR044974">
    <property type="entry name" value="Disease_R_plants"/>
</dbReference>
<dbReference type="SUPFAM" id="SSF52058">
    <property type="entry name" value="L domain-like"/>
    <property type="match status" value="1"/>
</dbReference>
<dbReference type="InterPro" id="IPR032675">
    <property type="entry name" value="LRR_dom_sf"/>
</dbReference>
<dbReference type="GO" id="GO:0007165">
    <property type="term" value="P:signal transduction"/>
    <property type="evidence" value="ECO:0007669"/>
    <property type="project" value="InterPro"/>
</dbReference>
<protein>
    <submittedName>
        <fullName evidence="3">Uncharacterized protein</fullName>
    </submittedName>
</protein>
<feature type="domain" description="NB-ARC" evidence="1">
    <location>
        <begin position="78"/>
        <end position="120"/>
    </location>
</feature>
<dbReference type="PANTHER" id="PTHR11017:SF357">
    <property type="entry name" value="ADP-RIBOSYL CYCLASE_CYCLIC ADP-RIBOSE HYDROLASE"/>
    <property type="match status" value="1"/>
</dbReference>
<reference evidence="3 4" key="1">
    <citation type="journal article" date="2020" name="Mol. Plant">
        <title>The Chromosome-Based Rubber Tree Genome Provides New Insights into Spurge Genome Evolution and Rubber Biosynthesis.</title>
        <authorList>
            <person name="Liu J."/>
            <person name="Shi C."/>
            <person name="Shi C.C."/>
            <person name="Li W."/>
            <person name="Zhang Q.J."/>
            <person name="Zhang Y."/>
            <person name="Li K."/>
            <person name="Lu H.F."/>
            <person name="Shi C."/>
            <person name="Zhu S.T."/>
            <person name="Xiao Z.Y."/>
            <person name="Nan H."/>
            <person name="Yue Y."/>
            <person name="Zhu X.G."/>
            <person name="Wu Y."/>
            <person name="Hong X.N."/>
            <person name="Fan G.Y."/>
            <person name="Tong Y."/>
            <person name="Zhang D."/>
            <person name="Mao C.L."/>
            <person name="Liu Y.L."/>
            <person name="Hao S.J."/>
            <person name="Liu W.Q."/>
            <person name="Lv M.Q."/>
            <person name="Zhang H.B."/>
            <person name="Liu Y."/>
            <person name="Hu-Tang G.R."/>
            <person name="Wang J.P."/>
            <person name="Wang J.H."/>
            <person name="Sun Y.H."/>
            <person name="Ni S.B."/>
            <person name="Chen W.B."/>
            <person name="Zhang X.C."/>
            <person name="Jiao Y.N."/>
            <person name="Eichler E.E."/>
            <person name="Li G.H."/>
            <person name="Liu X."/>
            <person name="Gao L.Z."/>
        </authorList>
    </citation>
    <scope>NUCLEOTIDE SEQUENCE [LARGE SCALE GENOMIC DNA]</scope>
    <source>
        <strain evidence="4">cv. GT1</strain>
        <tissue evidence="3">Leaf</tissue>
    </source>
</reference>
<dbReference type="InterPro" id="IPR027417">
    <property type="entry name" value="P-loop_NTPase"/>
</dbReference>
<dbReference type="SUPFAM" id="SSF52540">
    <property type="entry name" value="P-loop containing nucleoside triphosphate hydrolases"/>
    <property type="match status" value="1"/>
</dbReference>
<dbReference type="InterPro" id="IPR001611">
    <property type="entry name" value="Leu-rich_rpt"/>
</dbReference>
<evidence type="ECO:0000313" key="4">
    <source>
        <dbReference type="Proteomes" id="UP000467840"/>
    </source>
</evidence>
<evidence type="ECO:0000259" key="1">
    <source>
        <dbReference type="Pfam" id="PF00931"/>
    </source>
</evidence>
<dbReference type="Gene3D" id="3.40.50.10140">
    <property type="entry name" value="Toll/interleukin-1 receptor homology (TIR) domain"/>
    <property type="match status" value="1"/>
</dbReference>
<sequence>MKAFAIVVHGEHVQDCIPKVDRWKRALMEVSKVAGWDSRNIMHESKLVEEIVNDVLKKFSGMSSSDDSYDRNLVGIESRVKKVEQLLKDKTVVGIWGMGGIGKTTIAQEVFRRNMIKFDGHCFLDKHLGNLILLDLLCSKDLIRIPDLPNTAPNLEVLKLSGCHSLTEIPSSLQNLSKLTELWLDGCCDVTYCPELPCSIRFLTLEGTGIEQLPSSIEHLTQLYNLSLQGCKRLVSIPGGISELKCLISLDLAGCSNLTSLPASIKQVSKLESLHLSGCERLECLPDLPSSLEVLKASNCTSLKSASTSFLLEDHDGGFWKSKLLQFGNCFNLEEKKKVIEDVIETHLLGQDVGLCMVGGEVPERMRYKNKLDPRFHSNLTFVT</sequence>